<dbReference type="AlphaFoldDB" id="A0A1I7VTV1"/>
<reference evidence="2" key="2">
    <citation type="submission" date="2016-11" db="UniProtKB">
        <authorList>
            <consortium name="WormBaseParasite"/>
        </authorList>
    </citation>
    <scope>IDENTIFICATION</scope>
</reference>
<proteinExistence type="predicted"/>
<organism evidence="1 2">
    <name type="scientific">Loa loa</name>
    <name type="common">Eye worm</name>
    <name type="synonym">Filaria loa</name>
    <dbReference type="NCBI Taxonomy" id="7209"/>
    <lineage>
        <taxon>Eukaryota</taxon>
        <taxon>Metazoa</taxon>
        <taxon>Ecdysozoa</taxon>
        <taxon>Nematoda</taxon>
        <taxon>Chromadorea</taxon>
        <taxon>Rhabditida</taxon>
        <taxon>Spirurina</taxon>
        <taxon>Spiruromorpha</taxon>
        <taxon>Filarioidea</taxon>
        <taxon>Onchocercidae</taxon>
        <taxon>Loa</taxon>
    </lineage>
</organism>
<dbReference type="Proteomes" id="UP000095285">
    <property type="component" value="Unassembled WGS sequence"/>
</dbReference>
<reference evidence="1" key="1">
    <citation type="submission" date="2012-04" db="EMBL/GenBank/DDBJ databases">
        <title>The Genome Sequence of Loa loa.</title>
        <authorList>
            <consortium name="The Broad Institute Genome Sequencing Platform"/>
            <consortium name="Broad Institute Genome Sequencing Center for Infectious Disease"/>
            <person name="Nutman T.B."/>
            <person name="Fink D.L."/>
            <person name="Russ C."/>
            <person name="Young S."/>
            <person name="Zeng Q."/>
            <person name="Gargeya S."/>
            <person name="Alvarado L."/>
            <person name="Berlin A."/>
            <person name="Chapman S.B."/>
            <person name="Chen Z."/>
            <person name="Freedman E."/>
            <person name="Gellesch M."/>
            <person name="Goldberg J."/>
            <person name="Griggs A."/>
            <person name="Gujja S."/>
            <person name="Heilman E.R."/>
            <person name="Heiman D."/>
            <person name="Howarth C."/>
            <person name="Mehta T."/>
            <person name="Neiman D."/>
            <person name="Pearson M."/>
            <person name="Roberts A."/>
            <person name="Saif S."/>
            <person name="Shea T."/>
            <person name="Shenoy N."/>
            <person name="Sisk P."/>
            <person name="Stolte C."/>
            <person name="Sykes S."/>
            <person name="White J."/>
            <person name="Yandava C."/>
            <person name="Haas B."/>
            <person name="Henn M.R."/>
            <person name="Nusbaum C."/>
            <person name="Birren B."/>
        </authorList>
    </citation>
    <scope>NUCLEOTIDE SEQUENCE [LARGE SCALE GENOMIC DNA]</scope>
</reference>
<protein>
    <submittedName>
        <fullName evidence="2">Dynamin_M domain-containing protein</fullName>
    </submittedName>
</protein>
<sequence length="92" mass="10493">MVKDGMEELVTKLHSAVKSALERVVAVAKKYCYPVHVKEIALRIISFQEQEKGDQKPITPDTVDPTDVLQHFLQKMIWRSGPPSFYCCNFAL</sequence>
<evidence type="ECO:0000313" key="2">
    <source>
        <dbReference type="WBParaSite" id="EN70_6202"/>
    </source>
</evidence>
<evidence type="ECO:0000313" key="1">
    <source>
        <dbReference type="Proteomes" id="UP000095285"/>
    </source>
</evidence>
<dbReference type="WBParaSite" id="EN70_6202">
    <property type="protein sequence ID" value="EN70_6202"/>
    <property type="gene ID" value="EN70_6202"/>
</dbReference>
<accession>A0A1I7VTV1</accession>
<name>A0A1I7VTV1_LOALO</name>
<keyword evidence="1" id="KW-1185">Reference proteome</keyword>